<dbReference type="AlphaFoldDB" id="A0A8H6VV98"/>
<evidence type="ECO:0000313" key="3">
    <source>
        <dbReference type="EMBL" id="KAF7291393.1"/>
    </source>
</evidence>
<feature type="compositionally biased region" description="Acidic residues" evidence="1">
    <location>
        <begin position="328"/>
        <end position="342"/>
    </location>
</feature>
<reference evidence="3" key="1">
    <citation type="submission" date="2020-05" db="EMBL/GenBank/DDBJ databases">
        <title>Mycena genomes resolve the evolution of fungal bioluminescence.</title>
        <authorList>
            <person name="Tsai I.J."/>
        </authorList>
    </citation>
    <scope>NUCLEOTIDE SEQUENCE</scope>
    <source>
        <strain evidence="3">171206Taipei</strain>
    </source>
</reference>
<dbReference type="EMBL" id="JACAZF010000013">
    <property type="protein sequence ID" value="KAF7291393.1"/>
    <property type="molecule type" value="Genomic_DNA"/>
</dbReference>
<evidence type="ECO:0000256" key="2">
    <source>
        <dbReference type="SAM" id="Phobius"/>
    </source>
</evidence>
<proteinExistence type="predicted"/>
<dbReference type="OrthoDB" id="3068602at2759"/>
<keyword evidence="2" id="KW-0812">Transmembrane</keyword>
<dbReference type="RefSeq" id="XP_037214515.1">
    <property type="nucleotide sequence ID" value="XM_037369309.1"/>
</dbReference>
<feature type="region of interest" description="Disordered" evidence="1">
    <location>
        <begin position="283"/>
        <end position="342"/>
    </location>
</feature>
<feature type="compositionally biased region" description="Basic and acidic residues" evidence="1">
    <location>
        <begin position="289"/>
        <end position="299"/>
    </location>
</feature>
<protein>
    <submittedName>
        <fullName evidence="3">PHD-type domain-containing protein</fullName>
    </submittedName>
</protein>
<keyword evidence="4" id="KW-1185">Reference proteome</keyword>
<feature type="transmembrane region" description="Helical" evidence="2">
    <location>
        <begin position="40"/>
        <end position="61"/>
    </location>
</feature>
<evidence type="ECO:0000313" key="4">
    <source>
        <dbReference type="Proteomes" id="UP000636479"/>
    </source>
</evidence>
<keyword evidence="2" id="KW-0472">Membrane</keyword>
<name>A0A8H6VV98_9AGAR</name>
<gene>
    <name evidence="3" type="ORF">MIND_01283900</name>
</gene>
<evidence type="ECO:0000256" key="1">
    <source>
        <dbReference type="SAM" id="MobiDB-lite"/>
    </source>
</evidence>
<comment type="caution">
    <text evidence="3">The sequence shown here is derived from an EMBL/GenBank/DDBJ whole genome shotgun (WGS) entry which is preliminary data.</text>
</comment>
<organism evidence="3 4">
    <name type="scientific">Mycena indigotica</name>
    <dbReference type="NCBI Taxonomy" id="2126181"/>
    <lineage>
        <taxon>Eukaryota</taxon>
        <taxon>Fungi</taxon>
        <taxon>Dikarya</taxon>
        <taxon>Basidiomycota</taxon>
        <taxon>Agaricomycotina</taxon>
        <taxon>Agaricomycetes</taxon>
        <taxon>Agaricomycetidae</taxon>
        <taxon>Agaricales</taxon>
        <taxon>Marasmiineae</taxon>
        <taxon>Mycenaceae</taxon>
        <taxon>Mycena</taxon>
    </lineage>
</organism>
<accession>A0A8H6VV98</accession>
<dbReference type="Proteomes" id="UP000636479">
    <property type="component" value="Unassembled WGS sequence"/>
</dbReference>
<feature type="transmembrane region" description="Helical" evidence="2">
    <location>
        <begin position="7"/>
        <end position="25"/>
    </location>
</feature>
<dbReference type="GeneID" id="59351825"/>
<sequence length="342" mass="38590">MKDTLSAAVVPVLVIALIISHWGTIYDTLQHLYGYLNTKVLLTINCLVLVFYGFVLAGLVLEPRERRRRPKTRSRSRIKRDERMLVPLLDAHDNVIGMIPKDGIQIDSVQASAPKIRPDNAAVRSAIRGERRTFLQWDGWPNEVFHAWFTPQDLRETSNLAIHWVHEVIPGFAGSPRAQTPERGKQTIRRCLGSLLCDAAACPERMCVAPEKTLRQRMRQLTMKCPRGHALIYRPCDVDFMVYTYRNGALISNSGAHTHVQYTHSTTGNQWFEFISPPLRDLRSPAPVAKRDSPHRADSNELAPAAEPVLVKEIAGNLEEEHNLSPEELAELEEDPTANDSV</sequence>
<keyword evidence="2" id="KW-1133">Transmembrane helix</keyword>